<reference evidence="11" key="1">
    <citation type="submission" date="2010-02" db="EMBL/GenBank/DDBJ databases">
        <title>Complete sequence of Desulfurivibrio alkaliphilus AHT2.</title>
        <authorList>
            <consortium name="US DOE Joint Genome Institute"/>
            <person name="Pitluck S."/>
            <person name="Chertkov O."/>
            <person name="Detter J.C."/>
            <person name="Han C."/>
            <person name="Tapia R."/>
            <person name="Larimer F."/>
            <person name="Land M."/>
            <person name="Hauser L."/>
            <person name="Kyrpides N."/>
            <person name="Mikhailova N."/>
            <person name="Sorokin D.Y."/>
            <person name="Muyzer G."/>
            <person name="Woyke T."/>
        </authorList>
    </citation>
    <scope>NUCLEOTIDE SEQUENCE [LARGE SCALE GENOMIC DNA]</scope>
    <source>
        <strain evidence="11">DSM 19089 / UNIQEM U267 / AHT2</strain>
    </source>
</reference>
<keyword evidence="11" id="KW-1185">Reference proteome</keyword>
<dbReference type="GO" id="GO:0009236">
    <property type="term" value="P:cobalamin biosynthetic process"/>
    <property type="evidence" value="ECO:0007669"/>
    <property type="project" value="UniProtKB-UniPathway"/>
</dbReference>
<evidence type="ECO:0000256" key="2">
    <source>
        <dbReference type="ARBA" id="ARBA00007487"/>
    </source>
</evidence>
<dbReference type="Pfam" id="PF02572">
    <property type="entry name" value="CobA_CobO_BtuR"/>
    <property type="match status" value="1"/>
</dbReference>
<evidence type="ECO:0000256" key="7">
    <source>
        <dbReference type="ARBA" id="ARBA00033354"/>
    </source>
</evidence>
<dbReference type="Gene3D" id="3.40.50.300">
    <property type="entry name" value="P-loop containing nucleotide triphosphate hydrolases"/>
    <property type="match status" value="1"/>
</dbReference>
<dbReference type="EC" id="2.5.1.17" evidence="3"/>
<evidence type="ECO:0000256" key="1">
    <source>
        <dbReference type="ARBA" id="ARBA00005121"/>
    </source>
</evidence>
<dbReference type="NCBIfam" id="NF004637">
    <property type="entry name" value="PRK05986.1"/>
    <property type="match status" value="1"/>
</dbReference>
<comment type="similarity">
    <text evidence="2">Belongs to the Cob(I)alamin adenosyltransferase family.</text>
</comment>
<accession>D6Z564</accession>
<evidence type="ECO:0000256" key="4">
    <source>
        <dbReference type="ARBA" id="ARBA00024929"/>
    </source>
</evidence>
<dbReference type="FunCoup" id="D6Z564">
    <property type="interactions" value="151"/>
</dbReference>
<keyword evidence="10" id="KW-0808">Transferase</keyword>
<evidence type="ECO:0000256" key="8">
    <source>
        <dbReference type="ARBA" id="ARBA00048555"/>
    </source>
</evidence>
<name>D6Z564_DESAT</name>
<dbReference type="HOGENOM" id="CLU_088595_0_1_7"/>
<evidence type="ECO:0000313" key="11">
    <source>
        <dbReference type="Proteomes" id="UP000001508"/>
    </source>
</evidence>
<dbReference type="PIRSF" id="PIRSF015617">
    <property type="entry name" value="Adensltrnsf_CobA"/>
    <property type="match status" value="1"/>
</dbReference>
<dbReference type="RefSeq" id="WP_013162252.1">
    <property type="nucleotide sequence ID" value="NC_014216.1"/>
</dbReference>
<evidence type="ECO:0000256" key="5">
    <source>
        <dbReference type="ARBA" id="ARBA00031529"/>
    </source>
</evidence>
<organism evidence="10 11">
    <name type="scientific">Desulfurivibrio alkaliphilus (strain DSM 19089 / UNIQEM U267 / AHT2)</name>
    <dbReference type="NCBI Taxonomy" id="589865"/>
    <lineage>
        <taxon>Bacteria</taxon>
        <taxon>Pseudomonadati</taxon>
        <taxon>Thermodesulfobacteriota</taxon>
        <taxon>Desulfobulbia</taxon>
        <taxon>Desulfobulbales</taxon>
        <taxon>Desulfobulbaceae</taxon>
        <taxon>Desulfurivibrio</taxon>
    </lineage>
</organism>
<dbReference type="PANTHER" id="PTHR46638">
    <property type="entry name" value="CORRINOID ADENOSYLTRANSFERASE"/>
    <property type="match status" value="1"/>
</dbReference>
<dbReference type="InterPro" id="IPR003724">
    <property type="entry name" value="CblAdoTrfase_CobA"/>
</dbReference>
<dbReference type="KEGG" id="dak:DaAHT2_0004"/>
<comment type="pathway">
    <text evidence="1">Cofactor biosynthesis; adenosylcobalamin biosynthesis; adenosylcobalamin from cob(II)yrinate a,c-diamide: step 2/7.</text>
</comment>
<evidence type="ECO:0000256" key="9">
    <source>
        <dbReference type="ARBA" id="ARBA00048692"/>
    </source>
</evidence>
<dbReference type="SUPFAM" id="SSF52540">
    <property type="entry name" value="P-loop containing nucleoside triphosphate hydrolases"/>
    <property type="match status" value="1"/>
</dbReference>
<gene>
    <name evidence="10" type="ordered locus">DaAHT2_0004</name>
</gene>
<dbReference type="EMBL" id="CP001940">
    <property type="protein sequence ID" value="ADH84721.1"/>
    <property type="molecule type" value="Genomic_DNA"/>
</dbReference>
<dbReference type="UniPathway" id="UPA00148">
    <property type="reaction ID" value="UER00233"/>
</dbReference>
<dbReference type="InterPro" id="IPR027417">
    <property type="entry name" value="P-loop_NTPase"/>
</dbReference>
<dbReference type="STRING" id="589865.DaAHT2_0004"/>
<dbReference type="NCBIfam" id="TIGR00708">
    <property type="entry name" value="cobA"/>
    <property type="match status" value="1"/>
</dbReference>
<dbReference type="GO" id="GO:0008817">
    <property type="term" value="F:corrinoid adenosyltransferase activity"/>
    <property type="evidence" value="ECO:0007669"/>
    <property type="project" value="UniProtKB-EC"/>
</dbReference>
<dbReference type="OrthoDB" id="9810309at2"/>
<evidence type="ECO:0000313" key="10">
    <source>
        <dbReference type="EMBL" id="ADH84721.1"/>
    </source>
</evidence>
<dbReference type="Proteomes" id="UP000001508">
    <property type="component" value="Chromosome"/>
</dbReference>
<protein>
    <recommendedName>
        <fullName evidence="3">corrinoid adenosyltransferase</fullName>
        <ecNumber evidence="3">2.5.1.17</ecNumber>
    </recommendedName>
    <alternativeName>
        <fullName evidence="5">Cob(II)alamin adenosyltransferase</fullName>
    </alternativeName>
    <alternativeName>
        <fullName evidence="7">Cob(II)yrinic acid a,c-diamide adenosyltransferase</fullName>
    </alternativeName>
    <alternativeName>
        <fullName evidence="6">Cobinamide/cobalamin adenosyltransferase</fullName>
    </alternativeName>
</protein>
<evidence type="ECO:0000256" key="6">
    <source>
        <dbReference type="ARBA" id="ARBA00033334"/>
    </source>
</evidence>
<dbReference type="CDD" id="cd00561">
    <property type="entry name" value="CobA_ACA"/>
    <property type="match status" value="1"/>
</dbReference>
<dbReference type="GO" id="GO:0005524">
    <property type="term" value="F:ATP binding"/>
    <property type="evidence" value="ECO:0007669"/>
    <property type="project" value="InterPro"/>
</dbReference>
<dbReference type="PANTHER" id="PTHR46638:SF1">
    <property type="entry name" value="CORRINOID ADENOSYLTRANSFERASE"/>
    <property type="match status" value="1"/>
</dbReference>
<comment type="catalytic activity">
    <reaction evidence="9">
        <text>2 cob(II)alamin + reduced [electron-transfer flavoprotein] + 2 ATP = 2 adenosylcob(III)alamin + 2 triphosphate + oxidized [electron-transfer flavoprotein] + 3 H(+)</text>
        <dbReference type="Rhea" id="RHEA:28671"/>
        <dbReference type="Rhea" id="RHEA-COMP:10685"/>
        <dbReference type="Rhea" id="RHEA-COMP:10686"/>
        <dbReference type="ChEBI" id="CHEBI:15378"/>
        <dbReference type="ChEBI" id="CHEBI:16304"/>
        <dbReference type="ChEBI" id="CHEBI:18036"/>
        <dbReference type="ChEBI" id="CHEBI:18408"/>
        <dbReference type="ChEBI" id="CHEBI:30616"/>
        <dbReference type="ChEBI" id="CHEBI:57692"/>
        <dbReference type="ChEBI" id="CHEBI:58307"/>
        <dbReference type="EC" id="2.5.1.17"/>
    </reaction>
</comment>
<comment type="catalytic activity">
    <reaction evidence="8">
        <text>2 cob(II)yrinate a,c diamide + reduced [electron-transfer flavoprotein] + 2 ATP = 2 adenosylcob(III)yrinate a,c-diamide + 2 triphosphate + oxidized [electron-transfer flavoprotein] + 3 H(+)</text>
        <dbReference type="Rhea" id="RHEA:11528"/>
        <dbReference type="Rhea" id="RHEA-COMP:10685"/>
        <dbReference type="Rhea" id="RHEA-COMP:10686"/>
        <dbReference type="ChEBI" id="CHEBI:15378"/>
        <dbReference type="ChEBI" id="CHEBI:18036"/>
        <dbReference type="ChEBI" id="CHEBI:30616"/>
        <dbReference type="ChEBI" id="CHEBI:57692"/>
        <dbReference type="ChEBI" id="CHEBI:58307"/>
        <dbReference type="ChEBI" id="CHEBI:58503"/>
        <dbReference type="ChEBI" id="CHEBI:58537"/>
        <dbReference type="EC" id="2.5.1.17"/>
    </reaction>
</comment>
<dbReference type="InParanoid" id="D6Z564"/>
<evidence type="ECO:0000256" key="3">
    <source>
        <dbReference type="ARBA" id="ARBA00012454"/>
    </source>
</evidence>
<dbReference type="eggNOG" id="COG2109">
    <property type="taxonomic scope" value="Bacteria"/>
</dbReference>
<proteinExistence type="inferred from homology"/>
<sequence>MTTGLFIIYTGHGKGKTCAAFGQALRAVGQGLRVCLIQFVKSRACGELHALEKLAATTGLVEIHQVGSGFSWRDREMTRFRESALAGWQLACRKLEADSCDLLILDEFSYLIHFGILKAGEVLPIFQQRPATMHLLVTGRDPGAELLTAADLVTEMQEIRHPFQKGIKAQKGIEW</sequence>
<comment type="function">
    <text evidence="4">Required for both de novo synthesis of the corrin ring for the assimilation of exogenous corrinoids. Participates in the adenosylation of a variety of incomplete and complete corrinoids.</text>
</comment>
<dbReference type="AlphaFoldDB" id="D6Z564"/>